<evidence type="ECO:0000256" key="1">
    <source>
        <dbReference type="PROSITE-ProRule" id="PRU00285"/>
    </source>
</evidence>
<evidence type="ECO:0000313" key="6">
    <source>
        <dbReference type="Proteomes" id="UP001218218"/>
    </source>
</evidence>
<dbReference type="InterPro" id="IPR002068">
    <property type="entry name" value="A-crystallin/Hsp20_dom"/>
</dbReference>
<evidence type="ECO:0000256" key="2">
    <source>
        <dbReference type="RuleBase" id="RU003616"/>
    </source>
</evidence>
<dbReference type="PROSITE" id="PS01031">
    <property type="entry name" value="SHSP"/>
    <property type="match status" value="1"/>
</dbReference>
<feature type="domain" description="SHSP" evidence="4">
    <location>
        <begin position="122"/>
        <end position="238"/>
    </location>
</feature>
<keyword evidence="6" id="KW-1185">Reference proteome</keyword>
<dbReference type="Proteomes" id="UP001218218">
    <property type="component" value="Unassembled WGS sequence"/>
</dbReference>
<dbReference type="Gene3D" id="2.60.40.790">
    <property type="match status" value="1"/>
</dbReference>
<dbReference type="Pfam" id="PF00011">
    <property type="entry name" value="HSP20"/>
    <property type="match status" value="1"/>
</dbReference>
<dbReference type="AlphaFoldDB" id="A0AAD7A0L1"/>
<dbReference type="EMBL" id="JARIHO010000020">
    <property type="protein sequence ID" value="KAJ7347041.1"/>
    <property type="molecule type" value="Genomic_DNA"/>
</dbReference>
<comment type="similarity">
    <text evidence="1 2">Belongs to the small heat shock protein (HSP20) family.</text>
</comment>
<organism evidence="5 6">
    <name type="scientific">Mycena albidolilacea</name>
    <dbReference type="NCBI Taxonomy" id="1033008"/>
    <lineage>
        <taxon>Eukaryota</taxon>
        <taxon>Fungi</taxon>
        <taxon>Dikarya</taxon>
        <taxon>Basidiomycota</taxon>
        <taxon>Agaricomycotina</taxon>
        <taxon>Agaricomycetes</taxon>
        <taxon>Agaricomycetidae</taxon>
        <taxon>Agaricales</taxon>
        <taxon>Marasmiineae</taxon>
        <taxon>Mycenaceae</taxon>
        <taxon>Mycena</taxon>
    </lineage>
</organism>
<evidence type="ECO:0000256" key="3">
    <source>
        <dbReference type="SAM" id="MobiDB-lite"/>
    </source>
</evidence>
<feature type="region of interest" description="Disordered" evidence="3">
    <location>
        <begin position="1"/>
        <end position="130"/>
    </location>
</feature>
<name>A0AAD7A0L1_9AGAR</name>
<feature type="compositionally biased region" description="Low complexity" evidence="3">
    <location>
        <begin position="82"/>
        <end position="99"/>
    </location>
</feature>
<dbReference type="CDD" id="cd06464">
    <property type="entry name" value="ACD_sHsps-like"/>
    <property type="match status" value="1"/>
</dbReference>
<accession>A0AAD7A0L1</accession>
<dbReference type="InterPro" id="IPR008978">
    <property type="entry name" value="HSP20-like_chaperone"/>
</dbReference>
<sequence>MPPADLVTAGSVASYRPPRTTFTPIPPEPPTSPLAGATAISRSGSVGRFPPPEPPVILPTAPDAPPDTIPPNSRANSGATLTAGANRAGSTATGSSSSTGGSGASGSGSGASGTRGRAPYEPFLNHAPPPVDSWIEVETTQGEYRLIVRLPGFKRDGITLATKKRRILHLVADSWDDSAATAGHARGGGHFERRISFGYDADLAQVRAEFDGEILRVIIPRKAMGMGMGVGTGTGVRA</sequence>
<feature type="compositionally biased region" description="Gly residues" evidence="3">
    <location>
        <begin position="100"/>
        <end position="113"/>
    </location>
</feature>
<protein>
    <recommendedName>
        <fullName evidence="4">SHSP domain-containing protein</fullName>
    </recommendedName>
</protein>
<reference evidence="5" key="1">
    <citation type="submission" date="2023-03" db="EMBL/GenBank/DDBJ databases">
        <title>Massive genome expansion in bonnet fungi (Mycena s.s.) driven by repeated elements and novel gene families across ecological guilds.</title>
        <authorList>
            <consortium name="Lawrence Berkeley National Laboratory"/>
            <person name="Harder C.B."/>
            <person name="Miyauchi S."/>
            <person name="Viragh M."/>
            <person name="Kuo A."/>
            <person name="Thoen E."/>
            <person name="Andreopoulos B."/>
            <person name="Lu D."/>
            <person name="Skrede I."/>
            <person name="Drula E."/>
            <person name="Henrissat B."/>
            <person name="Morin E."/>
            <person name="Kohler A."/>
            <person name="Barry K."/>
            <person name="LaButti K."/>
            <person name="Morin E."/>
            <person name="Salamov A."/>
            <person name="Lipzen A."/>
            <person name="Mereny Z."/>
            <person name="Hegedus B."/>
            <person name="Baldrian P."/>
            <person name="Stursova M."/>
            <person name="Weitz H."/>
            <person name="Taylor A."/>
            <person name="Grigoriev I.V."/>
            <person name="Nagy L.G."/>
            <person name="Martin F."/>
            <person name="Kauserud H."/>
        </authorList>
    </citation>
    <scope>NUCLEOTIDE SEQUENCE</scope>
    <source>
        <strain evidence="5">CBHHK002</strain>
    </source>
</reference>
<feature type="compositionally biased region" description="Pro residues" evidence="3">
    <location>
        <begin position="49"/>
        <end position="69"/>
    </location>
</feature>
<evidence type="ECO:0000313" key="5">
    <source>
        <dbReference type="EMBL" id="KAJ7347041.1"/>
    </source>
</evidence>
<comment type="caution">
    <text evidence="5">The sequence shown here is derived from an EMBL/GenBank/DDBJ whole genome shotgun (WGS) entry which is preliminary data.</text>
</comment>
<gene>
    <name evidence="5" type="ORF">DFH08DRAFT_700730</name>
</gene>
<evidence type="ECO:0000259" key="4">
    <source>
        <dbReference type="PROSITE" id="PS01031"/>
    </source>
</evidence>
<proteinExistence type="inferred from homology"/>
<dbReference type="SUPFAM" id="SSF49764">
    <property type="entry name" value="HSP20-like chaperones"/>
    <property type="match status" value="1"/>
</dbReference>